<keyword evidence="10" id="KW-1185">Reference proteome</keyword>
<organism evidence="9 10">
    <name type="scientific">Leptospira idonii</name>
    <dbReference type="NCBI Taxonomy" id="1193500"/>
    <lineage>
        <taxon>Bacteria</taxon>
        <taxon>Pseudomonadati</taxon>
        <taxon>Spirochaetota</taxon>
        <taxon>Spirochaetia</taxon>
        <taxon>Leptospirales</taxon>
        <taxon>Leptospiraceae</taxon>
        <taxon>Leptospira</taxon>
    </lineage>
</organism>
<keyword evidence="3 7" id="KW-0812">Transmembrane</keyword>
<keyword evidence="6 7" id="KW-0472">Membrane</keyword>
<dbReference type="AlphaFoldDB" id="A0A4R9M3R6"/>
<evidence type="ECO:0000256" key="2">
    <source>
        <dbReference type="ARBA" id="ARBA00009045"/>
    </source>
</evidence>
<feature type="transmembrane region" description="Helical" evidence="7">
    <location>
        <begin position="45"/>
        <end position="66"/>
    </location>
</feature>
<evidence type="ECO:0000259" key="8">
    <source>
        <dbReference type="Pfam" id="PF01694"/>
    </source>
</evidence>
<dbReference type="Proteomes" id="UP000298058">
    <property type="component" value="Unassembled WGS sequence"/>
</dbReference>
<dbReference type="InterPro" id="IPR050925">
    <property type="entry name" value="Rhomboid_protease_S54"/>
</dbReference>
<dbReference type="Gene3D" id="1.20.1540.10">
    <property type="entry name" value="Rhomboid-like"/>
    <property type="match status" value="1"/>
</dbReference>
<sequence>MRESRREDLKLFGNPILHPLNLILIFNVLVYLIQMVAEQQLIYRFALIPKFFFSGAYWQVFTYGFLHQQGIIPFHLLFNMYAMYMMGNYLVPILGKFKFTLLYFLSQLGGGAFVVLSAYLNVKLGGDIPILYDPSTLVVGASGAVFGLLAIFGVFYPNAMIVIFIFPVRASNAAWVAFLVGYALSIFMNVPMSNTAHMGGMVTGILLYTLFEKYIQPKNLPTLPGAEWETLEESPNVPVKQSSPGTEELFSDQKKANEQLLSQISKWVDLAQIEAFLLDKQVPNANICPPSSFQETDPVCLRCDWLPNCALRKARN</sequence>
<evidence type="ECO:0000256" key="5">
    <source>
        <dbReference type="ARBA" id="ARBA00022989"/>
    </source>
</evidence>
<name>A0A4R9M3R6_9LEPT</name>
<evidence type="ECO:0000313" key="10">
    <source>
        <dbReference type="Proteomes" id="UP000298058"/>
    </source>
</evidence>
<feature type="transmembrane region" description="Helical" evidence="7">
    <location>
        <begin position="72"/>
        <end position="94"/>
    </location>
</feature>
<evidence type="ECO:0000256" key="7">
    <source>
        <dbReference type="SAM" id="Phobius"/>
    </source>
</evidence>
<keyword evidence="9" id="KW-0645">Protease</keyword>
<dbReference type="Pfam" id="PF01694">
    <property type="entry name" value="Rhomboid"/>
    <property type="match status" value="1"/>
</dbReference>
<dbReference type="GO" id="GO:0006508">
    <property type="term" value="P:proteolysis"/>
    <property type="evidence" value="ECO:0007669"/>
    <property type="project" value="UniProtKB-KW"/>
</dbReference>
<comment type="caution">
    <text evidence="9">The sequence shown here is derived from an EMBL/GenBank/DDBJ whole genome shotgun (WGS) entry which is preliminary data.</text>
</comment>
<comment type="subcellular location">
    <subcellularLocation>
        <location evidence="1">Membrane</location>
        <topology evidence="1">Multi-pass membrane protein</topology>
    </subcellularLocation>
</comment>
<dbReference type="PANTHER" id="PTHR43731:SF14">
    <property type="entry name" value="PRESENILIN-ASSOCIATED RHOMBOID-LIKE PROTEIN, MITOCHONDRIAL"/>
    <property type="match status" value="1"/>
</dbReference>
<evidence type="ECO:0000256" key="6">
    <source>
        <dbReference type="ARBA" id="ARBA00023136"/>
    </source>
</evidence>
<accession>A0A4R9M3R6</accession>
<reference evidence="9" key="1">
    <citation type="journal article" date="2019" name="PLoS Negl. Trop. Dis.">
        <title>Revisiting the worldwide diversity of Leptospira species in the environment.</title>
        <authorList>
            <person name="Vincent A.T."/>
            <person name="Schiettekatte O."/>
            <person name="Bourhy P."/>
            <person name="Veyrier F.J."/>
            <person name="Picardeau M."/>
        </authorList>
    </citation>
    <scope>NUCLEOTIDE SEQUENCE [LARGE SCALE GENOMIC DNA]</scope>
    <source>
        <strain evidence="9">201300427</strain>
    </source>
</reference>
<evidence type="ECO:0000256" key="3">
    <source>
        <dbReference type="ARBA" id="ARBA00022692"/>
    </source>
</evidence>
<dbReference type="InterPro" id="IPR022764">
    <property type="entry name" value="Peptidase_S54_rhomboid_dom"/>
</dbReference>
<evidence type="ECO:0000313" key="9">
    <source>
        <dbReference type="EMBL" id="TGN20752.1"/>
    </source>
</evidence>
<dbReference type="InterPro" id="IPR035952">
    <property type="entry name" value="Rhomboid-like_sf"/>
</dbReference>
<dbReference type="SUPFAM" id="SSF144091">
    <property type="entry name" value="Rhomboid-like"/>
    <property type="match status" value="1"/>
</dbReference>
<proteinExistence type="inferred from homology"/>
<evidence type="ECO:0000256" key="4">
    <source>
        <dbReference type="ARBA" id="ARBA00022801"/>
    </source>
</evidence>
<dbReference type="GO" id="GO:0016020">
    <property type="term" value="C:membrane"/>
    <property type="evidence" value="ECO:0007669"/>
    <property type="project" value="UniProtKB-SubCell"/>
</dbReference>
<dbReference type="EMBL" id="RQHW01000008">
    <property type="protein sequence ID" value="TGN20752.1"/>
    <property type="molecule type" value="Genomic_DNA"/>
</dbReference>
<feature type="domain" description="Peptidase S54 rhomboid" evidence="8">
    <location>
        <begin position="55"/>
        <end position="210"/>
    </location>
</feature>
<dbReference type="PANTHER" id="PTHR43731">
    <property type="entry name" value="RHOMBOID PROTEASE"/>
    <property type="match status" value="1"/>
</dbReference>
<keyword evidence="4" id="KW-0378">Hydrolase</keyword>
<dbReference type="GO" id="GO:0004252">
    <property type="term" value="F:serine-type endopeptidase activity"/>
    <property type="evidence" value="ECO:0007669"/>
    <property type="project" value="InterPro"/>
</dbReference>
<feature type="transmembrane region" description="Helical" evidence="7">
    <location>
        <begin position="101"/>
        <end position="120"/>
    </location>
</feature>
<protein>
    <submittedName>
        <fullName evidence="9">Rhomboid family intramembrane serine protease</fullName>
    </submittedName>
</protein>
<feature type="transmembrane region" description="Helical" evidence="7">
    <location>
        <begin position="140"/>
        <end position="166"/>
    </location>
</feature>
<feature type="transmembrane region" description="Helical" evidence="7">
    <location>
        <begin position="16"/>
        <end position="33"/>
    </location>
</feature>
<dbReference type="RefSeq" id="WP_135758967.1">
    <property type="nucleotide sequence ID" value="NZ_RQHW01000008.1"/>
</dbReference>
<feature type="transmembrane region" description="Helical" evidence="7">
    <location>
        <begin position="173"/>
        <end position="190"/>
    </location>
</feature>
<comment type="similarity">
    <text evidence="2">Belongs to the peptidase S54 family.</text>
</comment>
<dbReference type="OrthoDB" id="339682at2"/>
<evidence type="ECO:0000256" key="1">
    <source>
        <dbReference type="ARBA" id="ARBA00004141"/>
    </source>
</evidence>
<gene>
    <name evidence="9" type="ORF">EHS15_02525</name>
</gene>
<keyword evidence="5 7" id="KW-1133">Transmembrane helix</keyword>